<dbReference type="Gene3D" id="2.60.120.330">
    <property type="entry name" value="B-lactam Antibiotic, Isopenicillin N Synthase, Chain"/>
    <property type="match status" value="1"/>
</dbReference>
<proteinExistence type="inferred from homology"/>
<evidence type="ECO:0000256" key="2">
    <source>
        <dbReference type="RuleBase" id="RU003682"/>
    </source>
</evidence>
<name>A0A0D2HS43_CLAB1</name>
<keyword evidence="2" id="KW-0408">Iron</keyword>
<dbReference type="InterPro" id="IPR005123">
    <property type="entry name" value="Oxoglu/Fe-dep_dioxygenase_dom"/>
</dbReference>
<dbReference type="PROSITE" id="PS51471">
    <property type="entry name" value="FE2OG_OXY"/>
    <property type="match status" value="1"/>
</dbReference>
<evidence type="ECO:0000313" key="4">
    <source>
        <dbReference type="EMBL" id="KIW87194.1"/>
    </source>
</evidence>
<dbReference type="GeneID" id="27705024"/>
<dbReference type="InterPro" id="IPR044861">
    <property type="entry name" value="IPNS-like_FE2OG_OXY"/>
</dbReference>
<evidence type="ECO:0000313" key="5">
    <source>
        <dbReference type="Proteomes" id="UP000053789"/>
    </source>
</evidence>
<dbReference type="InterPro" id="IPR027443">
    <property type="entry name" value="IPNS-like_sf"/>
</dbReference>
<keyword evidence="2" id="KW-0560">Oxidoreductase</keyword>
<dbReference type="VEuPathDB" id="FungiDB:Z519_12096"/>
<dbReference type="OrthoDB" id="288590at2759"/>
<dbReference type="InterPro" id="IPR050231">
    <property type="entry name" value="Iron_ascorbate_oxido_reductase"/>
</dbReference>
<evidence type="ECO:0000256" key="1">
    <source>
        <dbReference type="ARBA" id="ARBA00008056"/>
    </source>
</evidence>
<accession>A0A0D2HS43</accession>
<gene>
    <name evidence="4" type="ORF">Z519_12096</name>
</gene>
<comment type="similarity">
    <text evidence="1 2">Belongs to the iron/ascorbate-dependent oxidoreductase family.</text>
</comment>
<feature type="domain" description="Fe2OG dioxygenase" evidence="3">
    <location>
        <begin position="150"/>
        <end position="252"/>
    </location>
</feature>
<dbReference type="Proteomes" id="UP000053789">
    <property type="component" value="Unassembled WGS sequence"/>
</dbReference>
<dbReference type="HOGENOM" id="CLU_953281_0_0_1"/>
<dbReference type="AlphaFoldDB" id="A0A0D2HS43"/>
<dbReference type="EMBL" id="KN847005">
    <property type="protein sequence ID" value="KIW87194.1"/>
    <property type="molecule type" value="Genomic_DNA"/>
</dbReference>
<dbReference type="GO" id="GO:0016491">
    <property type="term" value="F:oxidoreductase activity"/>
    <property type="evidence" value="ECO:0007669"/>
    <property type="project" value="UniProtKB-KW"/>
</dbReference>
<dbReference type="Pfam" id="PF03171">
    <property type="entry name" value="2OG-FeII_Oxy"/>
    <property type="match status" value="1"/>
</dbReference>
<reference evidence="4" key="1">
    <citation type="submission" date="2015-01" db="EMBL/GenBank/DDBJ databases">
        <title>The Genome Sequence of Cladophialophora bantiana CBS 173.52.</title>
        <authorList>
            <consortium name="The Broad Institute Genomics Platform"/>
            <person name="Cuomo C."/>
            <person name="de Hoog S."/>
            <person name="Gorbushina A."/>
            <person name="Stielow B."/>
            <person name="Teixiera M."/>
            <person name="Abouelleil A."/>
            <person name="Chapman S.B."/>
            <person name="Priest M."/>
            <person name="Young S.K."/>
            <person name="Wortman J."/>
            <person name="Nusbaum C."/>
            <person name="Birren B."/>
        </authorList>
    </citation>
    <scope>NUCLEOTIDE SEQUENCE [LARGE SCALE GENOMIC DNA]</scope>
    <source>
        <strain evidence="4">CBS 173.52</strain>
    </source>
</reference>
<evidence type="ECO:0000259" key="3">
    <source>
        <dbReference type="PROSITE" id="PS51471"/>
    </source>
</evidence>
<dbReference type="RefSeq" id="XP_016613863.1">
    <property type="nucleotide sequence ID" value="XM_016769804.1"/>
</dbReference>
<sequence>MATTVVVSLPSTTVVSKVLVKPQPLQVPTVLPDIAILQANVQVPFAAIGKLFDYLRANPAVAARLNQVYPTRGIFKNAATTNPISDQKLTIDLSPNRISHIPAYLQAALMPHGLTEVLDFFNAVTGTYLDSILGALSATINVDLGAIHKSHNVNFRLCDYTPDTASATSENGCGAHRDYGTFTIIFQDGIQGLEIEDPANPGVWQPIPADATVVLCGWCAHIISGGKLNAVRHRVRRQPGTRRLSAVLFVAPDLNVALKPMVAGMPAVNFSDKILAGEIQVKWFKEIMGKRWRWREGNEDLKDGDLITQDEDIEKLILG</sequence>
<dbReference type="SUPFAM" id="SSF51197">
    <property type="entry name" value="Clavaminate synthase-like"/>
    <property type="match status" value="1"/>
</dbReference>
<organism evidence="4 5">
    <name type="scientific">Cladophialophora bantiana (strain ATCC 10958 / CBS 173.52 / CDC B-1940 / NIH 8579)</name>
    <name type="common">Xylohypha bantiana</name>
    <dbReference type="NCBI Taxonomy" id="1442370"/>
    <lineage>
        <taxon>Eukaryota</taxon>
        <taxon>Fungi</taxon>
        <taxon>Dikarya</taxon>
        <taxon>Ascomycota</taxon>
        <taxon>Pezizomycotina</taxon>
        <taxon>Eurotiomycetes</taxon>
        <taxon>Chaetothyriomycetidae</taxon>
        <taxon>Chaetothyriales</taxon>
        <taxon>Herpotrichiellaceae</taxon>
        <taxon>Cladophialophora</taxon>
    </lineage>
</organism>
<keyword evidence="5" id="KW-1185">Reference proteome</keyword>
<dbReference type="PANTHER" id="PTHR47990">
    <property type="entry name" value="2-OXOGLUTARATE (2OG) AND FE(II)-DEPENDENT OXYGENASE SUPERFAMILY PROTEIN-RELATED"/>
    <property type="match status" value="1"/>
</dbReference>
<dbReference type="GO" id="GO:0046872">
    <property type="term" value="F:metal ion binding"/>
    <property type="evidence" value="ECO:0007669"/>
    <property type="project" value="UniProtKB-KW"/>
</dbReference>
<protein>
    <recommendedName>
        <fullName evidence="3">Fe2OG dioxygenase domain-containing protein</fullName>
    </recommendedName>
</protein>
<keyword evidence="2" id="KW-0479">Metal-binding</keyword>